<dbReference type="InterPro" id="IPR053716">
    <property type="entry name" value="Flag_assembly_chemotaxis_eff"/>
</dbReference>
<dbReference type="EMBL" id="JAHLFV010000015">
    <property type="protein sequence ID" value="MBU3849070.1"/>
    <property type="molecule type" value="Genomic_DNA"/>
</dbReference>
<comment type="subcellular location">
    <subcellularLocation>
        <location evidence="1">Cell membrane</location>
        <topology evidence="1">Peripheral membrane protein</topology>
        <orientation evidence="1">Cytoplasmic side</orientation>
    </subcellularLocation>
</comment>
<keyword evidence="10" id="KW-1006">Bacterial flagellum protein export</keyword>
<keyword evidence="12" id="KW-0969">Cilium</keyword>
<dbReference type="InterPro" id="IPR012823">
    <property type="entry name" value="Flagell_FliJ"/>
</dbReference>
<evidence type="ECO:0000256" key="9">
    <source>
        <dbReference type="ARBA" id="ARBA00023136"/>
    </source>
</evidence>
<feature type="coiled-coil region" evidence="11">
    <location>
        <begin position="70"/>
        <end position="129"/>
    </location>
</feature>
<keyword evidence="9" id="KW-0472">Membrane</keyword>
<dbReference type="Pfam" id="PF02050">
    <property type="entry name" value="FliJ"/>
    <property type="match status" value="1"/>
</dbReference>
<dbReference type="GO" id="GO:0009288">
    <property type="term" value="C:bacterial-type flagellum"/>
    <property type="evidence" value="ECO:0007669"/>
    <property type="project" value="InterPro"/>
</dbReference>
<keyword evidence="12" id="KW-0282">Flagellum</keyword>
<keyword evidence="4" id="KW-0813">Transport</keyword>
<evidence type="ECO:0000256" key="6">
    <source>
        <dbReference type="ARBA" id="ARBA00022500"/>
    </source>
</evidence>
<keyword evidence="5" id="KW-1003">Cell membrane</keyword>
<evidence type="ECO:0000313" key="13">
    <source>
        <dbReference type="Proteomes" id="UP000823914"/>
    </source>
</evidence>
<protein>
    <recommendedName>
        <fullName evidence="3">Flagellar FliJ protein</fullName>
    </recommendedName>
</protein>
<accession>A0A9E2KZU5</accession>
<keyword evidence="12" id="KW-0966">Cell projection</keyword>
<reference evidence="12" key="1">
    <citation type="journal article" date="2021" name="PeerJ">
        <title>Extensive microbial diversity within the chicken gut microbiome revealed by metagenomics and culture.</title>
        <authorList>
            <person name="Gilroy R."/>
            <person name="Ravi A."/>
            <person name="Getino M."/>
            <person name="Pursley I."/>
            <person name="Horton D.L."/>
            <person name="Alikhan N.F."/>
            <person name="Baker D."/>
            <person name="Gharbi K."/>
            <person name="Hall N."/>
            <person name="Watson M."/>
            <person name="Adriaenssens E.M."/>
            <person name="Foster-Nyarko E."/>
            <person name="Jarju S."/>
            <person name="Secka A."/>
            <person name="Antonio M."/>
            <person name="Oren A."/>
            <person name="Chaudhuri R.R."/>
            <person name="La Ragione R."/>
            <person name="Hildebrand F."/>
            <person name="Pallen M.J."/>
        </authorList>
    </citation>
    <scope>NUCLEOTIDE SEQUENCE</scope>
    <source>
        <strain evidence="12">Gambia15-2214</strain>
    </source>
</reference>
<dbReference type="Proteomes" id="UP000823914">
    <property type="component" value="Unassembled WGS sequence"/>
</dbReference>
<evidence type="ECO:0000256" key="4">
    <source>
        <dbReference type="ARBA" id="ARBA00022448"/>
    </source>
</evidence>
<keyword evidence="7" id="KW-1005">Bacterial flagellum biogenesis</keyword>
<name>A0A9E2KZU5_9SPIR</name>
<dbReference type="GO" id="GO:0005886">
    <property type="term" value="C:plasma membrane"/>
    <property type="evidence" value="ECO:0007669"/>
    <property type="project" value="UniProtKB-SubCell"/>
</dbReference>
<dbReference type="GO" id="GO:0044781">
    <property type="term" value="P:bacterial-type flagellum organization"/>
    <property type="evidence" value="ECO:0007669"/>
    <property type="project" value="UniProtKB-KW"/>
</dbReference>
<keyword evidence="8" id="KW-0653">Protein transport</keyword>
<evidence type="ECO:0000256" key="5">
    <source>
        <dbReference type="ARBA" id="ARBA00022475"/>
    </source>
</evidence>
<evidence type="ECO:0000256" key="2">
    <source>
        <dbReference type="ARBA" id="ARBA00010004"/>
    </source>
</evidence>
<dbReference type="AlphaFoldDB" id="A0A9E2KZU5"/>
<keyword evidence="11" id="KW-0175">Coiled coil</keyword>
<evidence type="ECO:0000256" key="10">
    <source>
        <dbReference type="ARBA" id="ARBA00023225"/>
    </source>
</evidence>
<evidence type="ECO:0000256" key="1">
    <source>
        <dbReference type="ARBA" id="ARBA00004413"/>
    </source>
</evidence>
<evidence type="ECO:0000256" key="3">
    <source>
        <dbReference type="ARBA" id="ARBA00020392"/>
    </source>
</evidence>
<evidence type="ECO:0000313" key="12">
    <source>
        <dbReference type="EMBL" id="MBU3849070.1"/>
    </source>
</evidence>
<comment type="similarity">
    <text evidence="2">Belongs to the FliJ family.</text>
</comment>
<gene>
    <name evidence="12" type="primary">fliJ</name>
    <name evidence="12" type="ORF">IAA16_00720</name>
</gene>
<dbReference type="NCBIfam" id="TIGR02473">
    <property type="entry name" value="flagell_FliJ"/>
    <property type="match status" value="1"/>
</dbReference>
<evidence type="ECO:0000256" key="11">
    <source>
        <dbReference type="SAM" id="Coils"/>
    </source>
</evidence>
<comment type="caution">
    <text evidence="12">The sequence shown here is derived from an EMBL/GenBank/DDBJ whole genome shotgun (WGS) entry which is preliminary data.</text>
</comment>
<dbReference type="Gene3D" id="1.10.287.1700">
    <property type="match status" value="1"/>
</dbReference>
<sequence length="142" mass="16655">MKKFVFSMEKILDLREYEEKQAQIELGKAIADAEKIRQQLNFVAIEKAKMLSMDISGTSINERLVHENYLVRLDRQKEVLLEELAAAELIVEEKRAVFAEALKKRKVLSNLKEKQLQQYKKEKQLEEDNIVDDIVTSRFKSK</sequence>
<evidence type="ECO:0000256" key="7">
    <source>
        <dbReference type="ARBA" id="ARBA00022795"/>
    </source>
</evidence>
<proteinExistence type="inferred from homology"/>
<reference evidence="12" key="2">
    <citation type="submission" date="2021-04" db="EMBL/GenBank/DDBJ databases">
        <authorList>
            <person name="Gilroy R."/>
        </authorList>
    </citation>
    <scope>NUCLEOTIDE SEQUENCE</scope>
    <source>
        <strain evidence="12">Gambia15-2214</strain>
    </source>
</reference>
<dbReference type="GO" id="GO:0015031">
    <property type="term" value="P:protein transport"/>
    <property type="evidence" value="ECO:0007669"/>
    <property type="project" value="UniProtKB-KW"/>
</dbReference>
<organism evidence="12 13">
    <name type="scientific">Candidatus Treponema excrementipullorum</name>
    <dbReference type="NCBI Taxonomy" id="2838768"/>
    <lineage>
        <taxon>Bacteria</taxon>
        <taxon>Pseudomonadati</taxon>
        <taxon>Spirochaetota</taxon>
        <taxon>Spirochaetia</taxon>
        <taxon>Spirochaetales</taxon>
        <taxon>Treponemataceae</taxon>
        <taxon>Treponema</taxon>
    </lineage>
</organism>
<keyword evidence="6" id="KW-0145">Chemotaxis</keyword>
<dbReference type="GO" id="GO:0071973">
    <property type="term" value="P:bacterial-type flagellum-dependent cell motility"/>
    <property type="evidence" value="ECO:0007669"/>
    <property type="project" value="InterPro"/>
</dbReference>
<dbReference type="GO" id="GO:0006935">
    <property type="term" value="P:chemotaxis"/>
    <property type="evidence" value="ECO:0007669"/>
    <property type="project" value="UniProtKB-KW"/>
</dbReference>
<evidence type="ECO:0000256" key="8">
    <source>
        <dbReference type="ARBA" id="ARBA00022927"/>
    </source>
</evidence>